<evidence type="ECO:0000313" key="3">
    <source>
        <dbReference type="Proteomes" id="UP001610990"/>
    </source>
</evidence>
<accession>A0ABW7RMB2</accession>
<sequence>MSSDTPPAGTPDEQEPPAPRPTIEDLLAQAETLNRTINLHVESLGGGSE</sequence>
<keyword evidence="3" id="KW-1185">Reference proteome</keyword>
<comment type="caution">
    <text evidence="2">The sequence shown here is derived from an EMBL/GenBank/DDBJ whole genome shotgun (WGS) entry which is preliminary data.</text>
</comment>
<proteinExistence type="predicted"/>
<dbReference type="Proteomes" id="UP001610990">
    <property type="component" value="Unassembled WGS sequence"/>
</dbReference>
<dbReference type="RefSeq" id="WP_165484932.1">
    <property type="nucleotide sequence ID" value="NZ_CP108413.1"/>
</dbReference>
<gene>
    <name evidence="2" type="ORF">ACH4GP_24070</name>
</gene>
<evidence type="ECO:0000256" key="1">
    <source>
        <dbReference type="SAM" id="MobiDB-lite"/>
    </source>
</evidence>
<dbReference type="EMBL" id="JBIRGH010000016">
    <property type="protein sequence ID" value="MFH8587440.1"/>
    <property type="molecule type" value="Genomic_DNA"/>
</dbReference>
<evidence type="ECO:0000313" key="2">
    <source>
        <dbReference type="EMBL" id="MFH8587440.1"/>
    </source>
</evidence>
<feature type="region of interest" description="Disordered" evidence="1">
    <location>
        <begin position="1"/>
        <end position="23"/>
    </location>
</feature>
<protein>
    <submittedName>
        <fullName evidence="2">Uncharacterized protein</fullName>
    </submittedName>
</protein>
<organism evidence="2 3">
    <name type="scientific">Streptomyces celluloflavus</name>
    <dbReference type="NCBI Taxonomy" id="58344"/>
    <lineage>
        <taxon>Bacteria</taxon>
        <taxon>Bacillati</taxon>
        <taxon>Actinomycetota</taxon>
        <taxon>Actinomycetes</taxon>
        <taxon>Kitasatosporales</taxon>
        <taxon>Streptomycetaceae</taxon>
        <taxon>Streptomyces</taxon>
    </lineage>
</organism>
<reference evidence="2 3" key="1">
    <citation type="submission" date="2024-10" db="EMBL/GenBank/DDBJ databases">
        <title>The Natural Products Discovery Center: Release of the First 8490 Sequenced Strains for Exploring Actinobacteria Biosynthetic Diversity.</title>
        <authorList>
            <person name="Kalkreuter E."/>
            <person name="Kautsar S.A."/>
            <person name="Yang D."/>
            <person name="Bader C.D."/>
            <person name="Teijaro C.N."/>
            <person name="Fluegel L."/>
            <person name="Davis C.M."/>
            <person name="Simpson J.R."/>
            <person name="Lauterbach L."/>
            <person name="Steele A.D."/>
            <person name="Gui C."/>
            <person name="Meng S."/>
            <person name="Li G."/>
            <person name="Viehrig K."/>
            <person name="Ye F."/>
            <person name="Su P."/>
            <person name="Kiefer A.F."/>
            <person name="Nichols A."/>
            <person name="Cepeda A.J."/>
            <person name="Yan W."/>
            <person name="Fan B."/>
            <person name="Jiang Y."/>
            <person name="Adhikari A."/>
            <person name="Zheng C.-J."/>
            <person name="Schuster L."/>
            <person name="Cowan T.M."/>
            <person name="Smanski M.J."/>
            <person name="Chevrette M.G."/>
            <person name="De Carvalho L.P.S."/>
            <person name="Shen B."/>
        </authorList>
    </citation>
    <scope>NUCLEOTIDE SEQUENCE [LARGE SCALE GENOMIC DNA]</scope>
    <source>
        <strain evidence="2 3">NPDC018013</strain>
    </source>
</reference>
<name>A0ABW7RMB2_9ACTN</name>